<reference evidence="2" key="1">
    <citation type="submission" date="2022-10" db="EMBL/GenBank/DDBJ databases">
        <title>Characterization and whole genome sequencing of a new Roseateles species, isolated from fresh water.</title>
        <authorList>
            <person name="Guliayeva D.Y."/>
            <person name="Akhremchuk A.E."/>
            <person name="Sikolenko M.A."/>
            <person name="Valentovich L.N."/>
            <person name="Sidarenka A.V."/>
        </authorList>
    </citation>
    <scope>NUCLEOTIDE SEQUENCE</scope>
    <source>
        <strain evidence="2">BIM B-1768</strain>
    </source>
</reference>
<protein>
    <submittedName>
        <fullName evidence="2">Uncharacterized protein</fullName>
    </submittedName>
</protein>
<sequence length="170" mass="18440">MMKDHHLPPVASVAPRRTRLADWLWAGARELQQQRPTPDRDAAVLAAMRAGFSAQQAQQRRSRWRWALAGPALCASVLVTCVWLLSLAPPGESGAVVARGSDFIVLVSADRWAAYQAAGNETAWLVPTEVPRERLALLGLPYDPSVAAEPVHAELLVHASGDVLAMRVLP</sequence>
<evidence type="ECO:0000256" key="1">
    <source>
        <dbReference type="SAM" id="Phobius"/>
    </source>
</evidence>
<dbReference type="RefSeq" id="WP_261758120.1">
    <property type="nucleotide sequence ID" value="NZ_CP104562.2"/>
</dbReference>
<dbReference type="EMBL" id="CP104562">
    <property type="protein sequence ID" value="UXH78333.1"/>
    <property type="molecule type" value="Genomic_DNA"/>
</dbReference>
<organism evidence="2 3">
    <name type="scientific">Roseateles amylovorans</name>
    <dbReference type="NCBI Taxonomy" id="2978473"/>
    <lineage>
        <taxon>Bacteria</taxon>
        <taxon>Pseudomonadati</taxon>
        <taxon>Pseudomonadota</taxon>
        <taxon>Betaproteobacteria</taxon>
        <taxon>Burkholderiales</taxon>
        <taxon>Sphaerotilaceae</taxon>
        <taxon>Roseateles</taxon>
    </lineage>
</organism>
<gene>
    <name evidence="2" type="ORF">N4261_25860</name>
</gene>
<keyword evidence="3" id="KW-1185">Reference proteome</keyword>
<accession>A0ABY6B474</accession>
<keyword evidence="1" id="KW-0812">Transmembrane</keyword>
<keyword evidence="1" id="KW-0472">Membrane</keyword>
<name>A0ABY6B474_9BURK</name>
<evidence type="ECO:0000313" key="3">
    <source>
        <dbReference type="Proteomes" id="UP001064933"/>
    </source>
</evidence>
<feature type="transmembrane region" description="Helical" evidence="1">
    <location>
        <begin position="66"/>
        <end position="85"/>
    </location>
</feature>
<dbReference type="Proteomes" id="UP001064933">
    <property type="component" value="Chromosome"/>
</dbReference>
<proteinExistence type="predicted"/>
<evidence type="ECO:0000313" key="2">
    <source>
        <dbReference type="EMBL" id="UXH78333.1"/>
    </source>
</evidence>
<keyword evidence="1" id="KW-1133">Transmembrane helix</keyword>